<organism evidence="2 3">
    <name type="scientific">Brucella tritici</name>
    <dbReference type="NCBI Taxonomy" id="94626"/>
    <lineage>
        <taxon>Bacteria</taxon>
        <taxon>Pseudomonadati</taxon>
        <taxon>Pseudomonadota</taxon>
        <taxon>Alphaproteobacteria</taxon>
        <taxon>Hyphomicrobiales</taxon>
        <taxon>Brucellaceae</taxon>
        <taxon>Brucella/Ochrobactrum group</taxon>
        <taxon>Brucella</taxon>
    </lineage>
</organism>
<dbReference type="SUPFAM" id="SSF51735">
    <property type="entry name" value="NAD(P)-binding Rossmann-fold domains"/>
    <property type="match status" value="1"/>
</dbReference>
<dbReference type="GO" id="GO:0005737">
    <property type="term" value="C:cytoplasm"/>
    <property type="evidence" value="ECO:0007669"/>
    <property type="project" value="TreeGrafter"/>
</dbReference>
<accession>A0A6L3Y4K9</accession>
<protein>
    <submittedName>
        <fullName evidence="2">Ornithine cyclodeaminase</fullName>
    </submittedName>
</protein>
<evidence type="ECO:0000313" key="3">
    <source>
        <dbReference type="Proteomes" id="UP000481643"/>
    </source>
</evidence>
<dbReference type="Proteomes" id="UP000481643">
    <property type="component" value="Unassembled WGS sequence"/>
</dbReference>
<sequence length="319" mass="34773">MTTNTLFHVDADRISQTLNYPYLIASLRQTHADFDMPLLDRRITASNVDRLVNLTAWAAGRAIAVKLVGVFPANVNRPEPEPSIQGIVVLLDGSTGRPMMTCDGAEITNRKTAADSALGADYLARKDARTLLVLGAGGLAPHMIRAHLTVRPTIDNILIWNRNPEKAERVAVELANEGIKVHVALSLDDAIPQADIISSVTMATEPLIKGAWLKPGAHVDLVGSYMAEMREADDETMRRAAVICMDTREGYDCTGDIIQPLQAGIIQYGDIQADHFELARAQHSGRQSDDQITVFKNIGGGHLDLFATLALYNRITGKE</sequence>
<gene>
    <name evidence="2" type="ORF">F9L08_27410</name>
</gene>
<dbReference type="AlphaFoldDB" id="A0A6L3Y4K9"/>
<dbReference type="PANTHER" id="PTHR13812">
    <property type="entry name" value="KETIMINE REDUCTASE MU-CRYSTALLIN"/>
    <property type="match status" value="1"/>
</dbReference>
<dbReference type="GO" id="GO:0019752">
    <property type="term" value="P:carboxylic acid metabolic process"/>
    <property type="evidence" value="ECO:0007669"/>
    <property type="project" value="UniProtKB-ARBA"/>
</dbReference>
<evidence type="ECO:0000313" key="2">
    <source>
        <dbReference type="EMBL" id="KAB2675790.1"/>
    </source>
</evidence>
<dbReference type="FunFam" id="3.40.50.720:FF:000311">
    <property type="entry name" value="Ornithine cyclodeaminase"/>
    <property type="match status" value="1"/>
</dbReference>
<dbReference type="GO" id="GO:0016491">
    <property type="term" value="F:oxidoreductase activity"/>
    <property type="evidence" value="ECO:0007669"/>
    <property type="project" value="UniProtKB-ARBA"/>
</dbReference>
<dbReference type="RefSeq" id="WP_151654261.1">
    <property type="nucleotide sequence ID" value="NZ_WBVX01000053.1"/>
</dbReference>
<dbReference type="Gene3D" id="3.30.1780.10">
    <property type="entry name" value="ornithine cyclodeaminase, domain 1"/>
    <property type="match status" value="1"/>
</dbReference>
<comment type="caution">
    <text evidence="2">The sequence shown here is derived from an EMBL/GenBank/DDBJ whole genome shotgun (WGS) entry which is preliminary data.</text>
</comment>
<dbReference type="Gene3D" id="3.40.50.720">
    <property type="entry name" value="NAD(P)-binding Rossmann-like Domain"/>
    <property type="match status" value="1"/>
</dbReference>
<comment type="similarity">
    <text evidence="1">Belongs to the ornithine cyclodeaminase/mu-crystallin family.</text>
</comment>
<dbReference type="PIRSF" id="PIRSF001439">
    <property type="entry name" value="CryM"/>
    <property type="match status" value="1"/>
</dbReference>
<proteinExistence type="inferred from homology"/>
<name>A0A6L3Y4K9_9HYPH</name>
<dbReference type="InterPro" id="IPR023401">
    <property type="entry name" value="ODC_N"/>
</dbReference>
<dbReference type="InterPro" id="IPR003462">
    <property type="entry name" value="ODC_Mu_crystall"/>
</dbReference>
<dbReference type="Pfam" id="PF02423">
    <property type="entry name" value="OCD_Mu_crystall"/>
    <property type="match status" value="1"/>
</dbReference>
<dbReference type="EMBL" id="WBVX01000053">
    <property type="protein sequence ID" value="KAB2675790.1"/>
    <property type="molecule type" value="Genomic_DNA"/>
</dbReference>
<dbReference type="PANTHER" id="PTHR13812:SF19">
    <property type="entry name" value="KETIMINE REDUCTASE MU-CRYSTALLIN"/>
    <property type="match status" value="1"/>
</dbReference>
<reference evidence="2 3" key="1">
    <citation type="submission" date="2019-09" db="EMBL/GenBank/DDBJ databases">
        <title>Taxonomic organization of the family Brucellaceae based on a phylogenomic approach.</title>
        <authorList>
            <person name="Leclercq S."/>
            <person name="Cloeckaert A."/>
            <person name="Zygmunt M.S."/>
        </authorList>
    </citation>
    <scope>NUCLEOTIDE SEQUENCE [LARGE SCALE GENOMIC DNA]</scope>
    <source>
        <strain evidence="2 3">WS1830</strain>
    </source>
</reference>
<evidence type="ECO:0000256" key="1">
    <source>
        <dbReference type="ARBA" id="ARBA00008903"/>
    </source>
</evidence>
<dbReference type="InterPro" id="IPR036291">
    <property type="entry name" value="NAD(P)-bd_dom_sf"/>
</dbReference>